<evidence type="ECO:0000256" key="3">
    <source>
        <dbReference type="RuleBase" id="RU000363"/>
    </source>
</evidence>
<evidence type="ECO:0000256" key="2">
    <source>
        <dbReference type="ARBA" id="ARBA00023002"/>
    </source>
</evidence>
<comment type="caution">
    <text evidence="5">The sequence shown here is derived from an EMBL/GenBank/DDBJ whole genome shotgun (WGS) entry which is preliminary data.</text>
</comment>
<evidence type="ECO:0000256" key="1">
    <source>
        <dbReference type="ARBA" id="ARBA00006484"/>
    </source>
</evidence>
<dbReference type="PRINTS" id="PR00080">
    <property type="entry name" value="SDRFAMILY"/>
</dbReference>
<dbReference type="PROSITE" id="PS00061">
    <property type="entry name" value="ADH_SHORT"/>
    <property type="match status" value="1"/>
</dbReference>
<dbReference type="PANTHER" id="PTHR43976:SF16">
    <property type="entry name" value="SHORT-CHAIN DEHYDROGENASE_REDUCTASE FAMILY PROTEIN"/>
    <property type="match status" value="1"/>
</dbReference>
<gene>
    <name evidence="5" type="ORF">SGCZBJ_08115</name>
</gene>
<dbReference type="OrthoDB" id="9793825at2"/>
<dbReference type="NCBIfam" id="NF004824">
    <property type="entry name" value="PRK06180.1"/>
    <property type="match status" value="1"/>
</dbReference>
<name>A0A2N5DMS1_9CAUL</name>
<dbReference type="Pfam" id="PF00106">
    <property type="entry name" value="adh_short"/>
    <property type="match status" value="1"/>
</dbReference>
<dbReference type="InterPro" id="IPR051911">
    <property type="entry name" value="SDR_oxidoreductase"/>
</dbReference>
<keyword evidence="6" id="KW-1185">Reference proteome</keyword>
<reference evidence="5 6" key="1">
    <citation type="submission" date="2017-12" db="EMBL/GenBank/DDBJ databases">
        <title>The genome sequence of Caulobacter sp. 410.</title>
        <authorList>
            <person name="Gao J."/>
            <person name="Mao X."/>
            <person name="Sun J."/>
        </authorList>
    </citation>
    <scope>NUCLEOTIDE SEQUENCE [LARGE SCALE GENOMIC DNA]</scope>
    <source>
        <strain evidence="5 6">410</strain>
    </source>
</reference>
<dbReference type="SMART" id="SM00822">
    <property type="entry name" value="PKS_KR"/>
    <property type="match status" value="1"/>
</dbReference>
<proteinExistence type="inferred from homology"/>
<evidence type="ECO:0000259" key="4">
    <source>
        <dbReference type="SMART" id="SM00822"/>
    </source>
</evidence>
<dbReference type="GO" id="GO:0016491">
    <property type="term" value="F:oxidoreductase activity"/>
    <property type="evidence" value="ECO:0007669"/>
    <property type="project" value="UniProtKB-KW"/>
</dbReference>
<dbReference type="InterPro" id="IPR002347">
    <property type="entry name" value="SDR_fam"/>
</dbReference>
<evidence type="ECO:0000313" key="5">
    <source>
        <dbReference type="EMBL" id="PLR27351.1"/>
    </source>
</evidence>
<dbReference type="Proteomes" id="UP000234479">
    <property type="component" value="Unassembled WGS sequence"/>
</dbReference>
<protein>
    <submittedName>
        <fullName evidence="5">Short-chain dehydrogenase/reductase</fullName>
    </submittedName>
</protein>
<dbReference type="CDD" id="cd05374">
    <property type="entry name" value="17beta-HSD-like_SDR_c"/>
    <property type="match status" value="1"/>
</dbReference>
<accession>A0A2N5DMS1</accession>
<evidence type="ECO:0000313" key="6">
    <source>
        <dbReference type="Proteomes" id="UP000234479"/>
    </source>
</evidence>
<dbReference type="PANTHER" id="PTHR43976">
    <property type="entry name" value="SHORT CHAIN DEHYDROGENASE"/>
    <property type="match status" value="1"/>
</dbReference>
<feature type="domain" description="Ketoreductase" evidence="4">
    <location>
        <begin position="3"/>
        <end position="184"/>
    </location>
</feature>
<sequence>MTKTWLITGASRGLGRALAEAVLAAGDHLVATARDPGALQDLARRHGDAVRLAALDVSDPVAAERAVALAVTSFGRLDVVVNNAGYGDVGPVEDTSLDDFRRQIETNLFGTIIVTKAAIPLMREQRSGHVIQLSSVGGRIGAPGRAPYSAAKWGVEGFSESLALEMALVGVKVTIVEPGGFRTDFAGASTTLSAGRSEYDAVVGATARRQAAYDGNQPGDPARAAQAILAVAAMDEPPLRIALGSDAVAIIRDTDTRRLAELERWRDLSVSTDFPAQ</sequence>
<dbReference type="RefSeq" id="WP_101717514.1">
    <property type="nucleotide sequence ID" value="NZ_PJRS01000016.1"/>
</dbReference>
<comment type="similarity">
    <text evidence="1 3">Belongs to the short-chain dehydrogenases/reductases (SDR) family.</text>
</comment>
<dbReference type="NCBIfam" id="NF006114">
    <property type="entry name" value="PRK08263.1"/>
    <property type="match status" value="1"/>
</dbReference>
<dbReference type="InterPro" id="IPR036291">
    <property type="entry name" value="NAD(P)-bd_dom_sf"/>
</dbReference>
<keyword evidence="2" id="KW-0560">Oxidoreductase</keyword>
<dbReference type="InterPro" id="IPR020904">
    <property type="entry name" value="Sc_DH/Rdtase_CS"/>
</dbReference>
<dbReference type="InterPro" id="IPR057326">
    <property type="entry name" value="KR_dom"/>
</dbReference>
<dbReference type="EMBL" id="PJRS01000016">
    <property type="protein sequence ID" value="PLR27351.1"/>
    <property type="molecule type" value="Genomic_DNA"/>
</dbReference>
<dbReference type="Gene3D" id="3.40.50.720">
    <property type="entry name" value="NAD(P)-binding Rossmann-like Domain"/>
    <property type="match status" value="1"/>
</dbReference>
<organism evidence="5 6">
    <name type="scientific">Caulobacter zeae</name>
    <dbReference type="NCBI Taxonomy" id="2055137"/>
    <lineage>
        <taxon>Bacteria</taxon>
        <taxon>Pseudomonadati</taxon>
        <taxon>Pseudomonadota</taxon>
        <taxon>Alphaproteobacteria</taxon>
        <taxon>Caulobacterales</taxon>
        <taxon>Caulobacteraceae</taxon>
        <taxon>Caulobacter</taxon>
    </lineage>
</organism>
<dbReference type="AlphaFoldDB" id="A0A2N5DMS1"/>
<dbReference type="SUPFAM" id="SSF51735">
    <property type="entry name" value="NAD(P)-binding Rossmann-fold domains"/>
    <property type="match status" value="1"/>
</dbReference>
<dbReference type="PRINTS" id="PR00081">
    <property type="entry name" value="GDHRDH"/>
</dbReference>